<name>A0A9P7ADH3_9AGAM</name>
<evidence type="ECO:0000259" key="1">
    <source>
        <dbReference type="Pfam" id="PF18718"/>
    </source>
</evidence>
<dbReference type="OrthoDB" id="2639189at2759"/>
<reference evidence="3" key="1">
    <citation type="journal article" date="2020" name="New Phytol.">
        <title>Comparative genomics reveals dynamic genome evolution in host specialist ectomycorrhizal fungi.</title>
        <authorList>
            <person name="Lofgren L.A."/>
            <person name="Nguyen N.H."/>
            <person name="Vilgalys R."/>
            <person name="Ruytinx J."/>
            <person name="Liao H.L."/>
            <person name="Branco S."/>
            <person name="Kuo A."/>
            <person name="LaButti K."/>
            <person name="Lipzen A."/>
            <person name="Andreopoulos W."/>
            <person name="Pangilinan J."/>
            <person name="Riley R."/>
            <person name="Hundley H."/>
            <person name="Na H."/>
            <person name="Barry K."/>
            <person name="Grigoriev I.V."/>
            <person name="Stajich J.E."/>
            <person name="Kennedy P.G."/>
        </authorList>
    </citation>
    <scope>NUCLEOTIDE SEQUENCE</scope>
    <source>
        <strain evidence="3">S12</strain>
    </source>
</reference>
<dbReference type="GeneID" id="64602769"/>
<evidence type="ECO:0008006" key="5">
    <source>
        <dbReference type="Google" id="ProtNLM"/>
    </source>
</evidence>
<feature type="domain" description="CxC5 like cysteine cluster associated with KDZ" evidence="1">
    <location>
        <begin position="55"/>
        <end position="120"/>
    </location>
</feature>
<evidence type="ECO:0000313" key="4">
    <source>
        <dbReference type="Proteomes" id="UP000719766"/>
    </source>
</evidence>
<proteinExistence type="predicted"/>
<dbReference type="Proteomes" id="UP000719766">
    <property type="component" value="Unassembled WGS sequence"/>
</dbReference>
<dbReference type="AlphaFoldDB" id="A0A9P7ADH3"/>
<evidence type="ECO:0000259" key="2">
    <source>
        <dbReference type="Pfam" id="PF18721"/>
    </source>
</evidence>
<accession>A0A9P7ADH3</accession>
<dbReference type="Pfam" id="PF18718">
    <property type="entry name" value="CxC5"/>
    <property type="match status" value="1"/>
</dbReference>
<protein>
    <recommendedName>
        <fullName evidence="5">CxC6 like cysteine cluster associated with KDZ domain-containing protein</fullName>
    </recommendedName>
</protein>
<keyword evidence="4" id="KW-1185">Reference proteome</keyword>
<dbReference type="InterPro" id="IPR041539">
    <property type="entry name" value="CxC5"/>
</dbReference>
<evidence type="ECO:0000313" key="3">
    <source>
        <dbReference type="EMBL" id="KAG1787092.1"/>
    </source>
</evidence>
<sequence>MALHNTHSIRHSRCVPILPAIAHEKACCSARLNSARRSILAALVRSLPTVFNCIVNTTYHTSYKVTGDRRIYYDYTTALPDIVQIADHYFVDYGVVRLWKAMMHASCTSATNCAHIYNIALANVESTQFPGTKWFSKDVTMDHVWNAFIICTLLEDCRERHCLLDVGQTINQNEHFIEAMSDRNRRMRVYNQPLARRHFCAKCTRIYNHGDITNQLVSVVVVDGVVVSRPCCSVPNCWVHLHTPQDRFCYVHSARLEQCAIKGCARSVVSGSLTCDIPAHQESEALHTLRGKSQFRLHECLERSRAIHGRLANVQVGDDNDGTQAIGEEEYDVKLGKKKRLRAQFTRNYTHCEELIVAPCGMIYAHETMHNAEGVGSVAEFICRVFRDPETRPTHVFFDNNCQLALHVQNDPFFQDIGLSVDVFHFECKHSRRPPLH</sequence>
<gene>
    <name evidence="3" type="ORF">HD556DRAFT_1504009</name>
</gene>
<dbReference type="EMBL" id="JABBWE010000084">
    <property type="protein sequence ID" value="KAG1787092.1"/>
    <property type="molecule type" value="Genomic_DNA"/>
</dbReference>
<dbReference type="RefSeq" id="XP_041154466.1">
    <property type="nucleotide sequence ID" value="XM_041309005.1"/>
</dbReference>
<feature type="domain" description="CxC6 like cysteine cluster associated with KDZ" evidence="2">
    <location>
        <begin position="221"/>
        <end position="284"/>
    </location>
</feature>
<dbReference type="InterPro" id="IPR040898">
    <property type="entry name" value="CxC6"/>
</dbReference>
<comment type="caution">
    <text evidence="3">The sequence shown here is derived from an EMBL/GenBank/DDBJ whole genome shotgun (WGS) entry which is preliminary data.</text>
</comment>
<organism evidence="3 4">
    <name type="scientific">Suillus plorans</name>
    <dbReference type="NCBI Taxonomy" id="116603"/>
    <lineage>
        <taxon>Eukaryota</taxon>
        <taxon>Fungi</taxon>
        <taxon>Dikarya</taxon>
        <taxon>Basidiomycota</taxon>
        <taxon>Agaricomycotina</taxon>
        <taxon>Agaricomycetes</taxon>
        <taxon>Agaricomycetidae</taxon>
        <taxon>Boletales</taxon>
        <taxon>Suillineae</taxon>
        <taxon>Suillaceae</taxon>
        <taxon>Suillus</taxon>
    </lineage>
</organism>
<dbReference type="Pfam" id="PF18721">
    <property type="entry name" value="CxC6"/>
    <property type="match status" value="1"/>
</dbReference>